<dbReference type="CDD" id="cd17321">
    <property type="entry name" value="MFS_MMR_MDR_like"/>
    <property type="match status" value="1"/>
</dbReference>
<dbReference type="AlphaFoldDB" id="A0AAW6ZMN8"/>
<sequence>MTTTRSAAHDAPDAETPAASATPATSGAPSRAAPTPPNRWLILGVVMFGVSLIVLDSTVVAVSIPTIIADLGLTLTQAQWVTSLYSVIFASLLLTSGTLGDRIGTKRVFLAGLAVFAASSLLAALATSAATLLLARGLQGLGGALVLPSTLSTINATFRGSSRAAAFGMWGAVMAAMAAIGPLLGGWITQTFSWEWIFLINPPIAAVIFALALRVLPAGERARVGIDWRGPALSAAAMATLVFGLIEATTFGWVRMKNDAALGPLTWRAGWVSPTLVAIALGLALLALFVWDQARRGRAGQAVLLDVSLFTLSSFTNGNVTAMMVAMGEFGALFVLPLFLINVQGFGAIEAGWVLASLAIGAFFSGAAARHVAGQIGAAWTVVVGLVLEVAGIAVLAAILHADLSAITMSAVLVGYGLGMGLASAQVASVVLADVPIERSGMGSATQTTFRQLGSSLGSAVAGSALAAGLTALLPAKLADLGIPAAGASAITDATVTSAGSAMSQLAAQAPDPAALHAALTESFATATSISLAGSAVALGVGLVSALILASRASSRA</sequence>
<protein>
    <submittedName>
        <fullName evidence="9">MFS transporter</fullName>
    </submittedName>
</protein>
<dbReference type="Gene3D" id="1.20.1250.20">
    <property type="entry name" value="MFS general substrate transporter like domains"/>
    <property type="match status" value="1"/>
</dbReference>
<dbReference type="InterPro" id="IPR011701">
    <property type="entry name" value="MFS"/>
</dbReference>
<dbReference type="PANTHER" id="PTHR42718">
    <property type="entry name" value="MAJOR FACILITATOR SUPERFAMILY MULTIDRUG TRANSPORTER MFSC"/>
    <property type="match status" value="1"/>
</dbReference>
<feature type="transmembrane region" description="Helical" evidence="7">
    <location>
        <begin position="108"/>
        <end position="134"/>
    </location>
</feature>
<feature type="transmembrane region" description="Helical" evidence="7">
    <location>
        <begin position="376"/>
        <end position="400"/>
    </location>
</feature>
<feature type="transmembrane region" description="Helical" evidence="7">
    <location>
        <begin position="228"/>
        <end position="251"/>
    </location>
</feature>
<feature type="compositionally biased region" description="Low complexity" evidence="6">
    <location>
        <begin position="14"/>
        <end position="33"/>
    </location>
</feature>
<evidence type="ECO:0000256" key="4">
    <source>
        <dbReference type="ARBA" id="ARBA00022989"/>
    </source>
</evidence>
<dbReference type="RefSeq" id="WP_285321369.1">
    <property type="nucleotide sequence ID" value="NZ_JASPDQ010000008.1"/>
</dbReference>
<dbReference type="GO" id="GO:0022857">
    <property type="term" value="F:transmembrane transporter activity"/>
    <property type="evidence" value="ECO:0007669"/>
    <property type="project" value="InterPro"/>
</dbReference>
<organism evidence="9 10">
    <name type="scientific">Trueperella bernardiae</name>
    <dbReference type="NCBI Taxonomy" id="59561"/>
    <lineage>
        <taxon>Bacteria</taxon>
        <taxon>Bacillati</taxon>
        <taxon>Actinomycetota</taxon>
        <taxon>Actinomycetes</taxon>
        <taxon>Actinomycetales</taxon>
        <taxon>Actinomycetaceae</taxon>
        <taxon>Trueperella</taxon>
    </lineage>
</organism>
<proteinExistence type="predicted"/>
<feature type="transmembrane region" description="Helical" evidence="7">
    <location>
        <begin position="40"/>
        <end position="68"/>
    </location>
</feature>
<feature type="transmembrane region" description="Helical" evidence="7">
    <location>
        <begin position="406"/>
        <end position="432"/>
    </location>
</feature>
<evidence type="ECO:0000259" key="8">
    <source>
        <dbReference type="PROSITE" id="PS50850"/>
    </source>
</evidence>
<feature type="domain" description="Major facilitator superfamily (MFS) profile" evidence="8">
    <location>
        <begin position="42"/>
        <end position="554"/>
    </location>
</feature>
<feature type="transmembrane region" description="Helical" evidence="7">
    <location>
        <begin position="339"/>
        <end position="364"/>
    </location>
</feature>
<dbReference type="GO" id="GO:0005886">
    <property type="term" value="C:plasma membrane"/>
    <property type="evidence" value="ECO:0007669"/>
    <property type="project" value="UniProtKB-SubCell"/>
</dbReference>
<reference evidence="9" key="1">
    <citation type="submission" date="2023-05" db="EMBL/GenBank/DDBJ databases">
        <title>Genomic Catalog of Human Bladder Bacteria.</title>
        <authorList>
            <person name="Du J."/>
        </authorList>
    </citation>
    <scope>NUCLEOTIDE SEQUENCE</scope>
    <source>
        <strain evidence="9">UMB1304A</strain>
    </source>
</reference>
<evidence type="ECO:0000256" key="2">
    <source>
        <dbReference type="ARBA" id="ARBA00022448"/>
    </source>
</evidence>
<dbReference type="EMBL" id="JASPDQ010000008">
    <property type="protein sequence ID" value="MDK8601733.1"/>
    <property type="molecule type" value="Genomic_DNA"/>
</dbReference>
<evidence type="ECO:0000256" key="7">
    <source>
        <dbReference type="SAM" id="Phobius"/>
    </source>
</evidence>
<feature type="transmembrane region" description="Helical" evidence="7">
    <location>
        <begin position="80"/>
        <end position="99"/>
    </location>
</feature>
<evidence type="ECO:0000256" key="5">
    <source>
        <dbReference type="ARBA" id="ARBA00023136"/>
    </source>
</evidence>
<dbReference type="SUPFAM" id="SSF103473">
    <property type="entry name" value="MFS general substrate transporter"/>
    <property type="match status" value="2"/>
</dbReference>
<feature type="transmembrane region" description="Helical" evidence="7">
    <location>
        <begin position="271"/>
        <end position="291"/>
    </location>
</feature>
<feature type="transmembrane region" description="Helical" evidence="7">
    <location>
        <begin position="303"/>
        <end position="327"/>
    </location>
</feature>
<feature type="transmembrane region" description="Helical" evidence="7">
    <location>
        <begin position="196"/>
        <end position="216"/>
    </location>
</feature>
<feature type="transmembrane region" description="Helical" evidence="7">
    <location>
        <begin position="140"/>
        <end position="158"/>
    </location>
</feature>
<evidence type="ECO:0000256" key="6">
    <source>
        <dbReference type="SAM" id="MobiDB-lite"/>
    </source>
</evidence>
<dbReference type="InterPro" id="IPR036259">
    <property type="entry name" value="MFS_trans_sf"/>
</dbReference>
<evidence type="ECO:0000313" key="9">
    <source>
        <dbReference type="EMBL" id="MDK8601733.1"/>
    </source>
</evidence>
<gene>
    <name evidence="9" type="ORF">QP858_04550</name>
</gene>
<feature type="region of interest" description="Disordered" evidence="6">
    <location>
        <begin position="1"/>
        <end position="34"/>
    </location>
</feature>
<dbReference type="InterPro" id="IPR020846">
    <property type="entry name" value="MFS_dom"/>
</dbReference>
<dbReference type="PRINTS" id="PR01036">
    <property type="entry name" value="TCRTETB"/>
</dbReference>
<evidence type="ECO:0000256" key="3">
    <source>
        <dbReference type="ARBA" id="ARBA00022692"/>
    </source>
</evidence>
<dbReference type="PANTHER" id="PTHR42718:SF9">
    <property type="entry name" value="MAJOR FACILITATOR SUPERFAMILY MULTIDRUG TRANSPORTER MFSC"/>
    <property type="match status" value="1"/>
</dbReference>
<dbReference type="Proteomes" id="UP001225576">
    <property type="component" value="Unassembled WGS sequence"/>
</dbReference>
<dbReference type="PROSITE" id="PS50850">
    <property type="entry name" value="MFS"/>
    <property type="match status" value="1"/>
</dbReference>
<feature type="transmembrane region" description="Helical" evidence="7">
    <location>
        <begin position="165"/>
        <end position="184"/>
    </location>
</feature>
<keyword evidence="3 7" id="KW-0812">Transmembrane</keyword>
<dbReference type="Pfam" id="PF07690">
    <property type="entry name" value="MFS_1"/>
    <property type="match status" value="2"/>
</dbReference>
<feature type="transmembrane region" description="Helical" evidence="7">
    <location>
        <begin position="530"/>
        <end position="550"/>
    </location>
</feature>
<keyword evidence="2" id="KW-0813">Transport</keyword>
<comment type="caution">
    <text evidence="9">The sequence shown here is derived from an EMBL/GenBank/DDBJ whole genome shotgun (WGS) entry which is preliminary data.</text>
</comment>
<feature type="transmembrane region" description="Helical" evidence="7">
    <location>
        <begin position="453"/>
        <end position="474"/>
    </location>
</feature>
<evidence type="ECO:0000313" key="10">
    <source>
        <dbReference type="Proteomes" id="UP001225576"/>
    </source>
</evidence>
<accession>A0AAW6ZMN8</accession>
<keyword evidence="5 7" id="KW-0472">Membrane</keyword>
<evidence type="ECO:0000256" key="1">
    <source>
        <dbReference type="ARBA" id="ARBA00004651"/>
    </source>
</evidence>
<dbReference type="Gene3D" id="1.20.1720.10">
    <property type="entry name" value="Multidrug resistance protein D"/>
    <property type="match status" value="1"/>
</dbReference>
<keyword evidence="4 7" id="KW-1133">Transmembrane helix</keyword>
<comment type="subcellular location">
    <subcellularLocation>
        <location evidence="1">Cell membrane</location>
        <topology evidence="1">Multi-pass membrane protein</topology>
    </subcellularLocation>
</comment>
<name>A0AAW6ZMN8_9ACTO</name>